<dbReference type="AlphaFoldDB" id="A0A1H3USD1"/>
<sequence>MDDARATCCGTGGSWASAGKPLVNACQLCPDSPTYWRRGRSEPYVVASLHNGIDRVALARRLAAIAADVAWPEMLRDEAARGLDEDLDADDLSDPAIITALNRRSIARAEGPTTGPATNVDVNRP</sequence>
<evidence type="ECO:0000313" key="2">
    <source>
        <dbReference type="EMBL" id="SDZ65294.1"/>
    </source>
</evidence>
<evidence type="ECO:0000256" key="1">
    <source>
        <dbReference type="SAM" id="MobiDB-lite"/>
    </source>
</evidence>
<keyword evidence="3" id="KW-1185">Reference proteome</keyword>
<name>A0A1H3USD1_9ACTN</name>
<dbReference type="EMBL" id="FNQB01000005">
    <property type="protein sequence ID" value="SDZ65294.1"/>
    <property type="molecule type" value="Genomic_DNA"/>
</dbReference>
<proteinExistence type="predicted"/>
<organism evidence="2 3">
    <name type="scientific">Asanoa ishikariensis</name>
    <dbReference type="NCBI Taxonomy" id="137265"/>
    <lineage>
        <taxon>Bacteria</taxon>
        <taxon>Bacillati</taxon>
        <taxon>Actinomycetota</taxon>
        <taxon>Actinomycetes</taxon>
        <taxon>Micromonosporales</taxon>
        <taxon>Micromonosporaceae</taxon>
        <taxon>Asanoa</taxon>
    </lineage>
</organism>
<accession>A0A1H3USD1</accession>
<feature type="region of interest" description="Disordered" evidence="1">
    <location>
        <begin position="103"/>
        <end position="125"/>
    </location>
</feature>
<evidence type="ECO:0000313" key="3">
    <source>
        <dbReference type="Proteomes" id="UP000199632"/>
    </source>
</evidence>
<reference evidence="3" key="1">
    <citation type="submission" date="2016-10" db="EMBL/GenBank/DDBJ databases">
        <authorList>
            <person name="Varghese N."/>
            <person name="Submissions S."/>
        </authorList>
    </citation>
    <scope>NUCLEOTIDE SEQUENCE [LARGE SCALE GENOMIC DNA]</scope>
    <source>
        <strain evidence="3">DSM 44718</strain>
    </source>
</reference>
<gene>
    <name evidence="2" type="ORF">SAMN05421684_7987</name>
</gene>
<feature type="compositionally biased region" description="Polar residues" evidence="1">
    <location>
        <begin position="115"/>
        <end position="125"/>
    </location>
</feature>
<dbReference type="Proteomes" id="UP000199632">
    <property type="component" value="Unassembled WGS sequence"/>
</dbReference>
<protein>
    <submittedName>
        <fullName evidence="2">Uncharacterized protein</fullName>
    </submittedName>
</protein>